<dbReference type="GO" id="GO:0098797">
    <property type="term" value="C:plasma membrane protein complex"/>
    <property type="evidence" value="ECO:0007669"/>
    <property type="project" value="TreeGrafter"/>
</dbReference>
<keyword evidence="5 7" id="KW-1133">Transmembrane helix</keyword>
<dbReference type="GO" id="GO:0044874">
    <property type="term" value="P:lipoprotein localization to outer membrane"/>
    <property type="evidence" value="ECO:0007669"/>
    <property type="project" value="TreeGrafter"/>
</dbReference>
<keyword evidence="4 7" id="KW-0812">Transmembrane</keyword>
<dbReference type="KEGG" id="hhw:NCTC503_01355"/>
<reference evidence="9 10" key="1">
    <citation type="submission" date="2019-05" db="EMBL/GenBank/DDBJ databases">
        <authorList>
            <consortium name="Pathogen Informatics"/>
        </authorList>
    </citation>
    <scope>NUCLEOTIDE SEQUENCE [LARGE SCALE GENOMIC DNA]</scope>
    <source>
        <strain evidence="9 10">NCTC503</strain>
    </source>
</reference>
<feature type="domain" description="ABC3 transporter permease C-terminal" evidence="8">
    <location>
        <begin position="711"/>
        <end position="829"/>
    </location>
</feature>
<dbReference type="PANTHER" id="PTHR30489:SF0">
    <property type="entry name" value="LIPOPROTEIN-RELEASING SYSTEM TRANSMEMBRANE PROTEIN LOLE"/>
    <property type="match status" value="1"/>
</dbReference>
<evidence type="ECO:0000256" key="2">
    <source>
        <dbReference type="ARBA" id="ARBA00005236"/>
    </source>
</evidence>
<evidence type="ECO:0000256" key="1">
    <source>
        <dbReference type="ARBA" id="ARBA00004651"/>
    </source>
</evidence>
<protein>
    <submittedName>
        <fullName evidence="9">ABC transporter permease</fullName>
        <ecNumber evidence="9">3.6.3.-</ecNumber>
    </submittedName>
</protein>
<proteinExistence type="inferred from homology"/>
<feature type="transmembrane region" description="Helical" evidence="7">
    <location>
        <begin position="475"/>
        <end position="495"/>
    </location>
</feature>
<dbReference type="RefSeq" id="WP_138210020.1">
    <property type="nucleotide sequence ID" value="NZ_CBCRUQ010000017.1"/>
</dbReference>
<evidence type="ECO:0000313" key="10">
    <source>
        <dbReference type="Proteomes" id="UP000308489"/>
    </source>
</evidence>
<dbReference type="EC" id="3.6.3.-" evidence="9"/>
<feature type="transmembrane region" description="Helical" evidence="7">
    <location>
        <begin position="394"/>
        <end position="411"/>
    </location>
</feature>
<feature type="transmembrane region" description="Helical" evidence="7">
    <location>
        <begin position="423"/>
        <end position="444"/>
    </location>
</feature>
<evidence type="ECO:0000256" key="4">
    <source>
        <dbReference type="ARBA" id="ARBA00022692"/>
    </source>
</evidence>
<keyword evidence="9" id="KW-0378">Hydrolase</keyword>
<feature type="transmembrane region" description="Helical" evidence="7">
    <location>
        <begin position="257"/>
        <end position="281"/>
    </location>
</feature>
<dbReference type="GO" id="GO:0016787">
    <property type="term" value="F:hydrolase activity"/>
    <property type="evidence" value="ECO:0007669"/>
    <property type="project" value="UniProtKB-KW"/>
</dbReference>
<accession>A0A4U9RBU8</accession>
<evidence type="ECO:0000256" key="5">
    <source>
        <dbReference type="ARBA" id="ARBA00022989"/>
    </source>
</evidence>
<dbReference type="PANTHER" id="PTHR30489">
    <property type="entry name" value="LIPOPROTEIN-RELEASING SYSTEM TRANSMEMBRANE PROTEIN LOLE"/>
    <property type="match status" value="1"/>
</dbReference>
<feature type="transmembrane region" description="Helical" evidence="7">
    <location>
        <begin position="712"/>
        <end position="734"/>
    </location>
</feature>
<evidence type="ECO:0000256" key="7">
    <source>
        <dbReference type="SAM" id="Phobius"/>
    </source>
</evidence>
<dbReference type="AlphaFoldDB" id="A0A4U9RBU8"/>
<evidence type="ECO:0000259" key="8">
    <source>
        <dbReference type="Pfam" id="PF02687"/>
    </source>
</evidence>
<feature type="transmembrane region" description="Helical" evidence="7">
    <location>
        <begin position="755"/>
        <end position="781"/>
    </location>
</feature>
<sequence>MSILFKFMFKNIWEKRLRSLLIIVSVMVATAMCFASLGISKSYSGMVMERMKSKVGEADLIITSKSNNRNIFLDKNKIEKDIKEKELVPILNDEGQLKKGKDLLRVNIRASDISKLNSINKIILSGESKNIDFNNIKHNEVILSKKLSEKLKLNIGNTFKVKINKKEIELKVAAIAVNKGLFSESNGEMNLVMDREGLSKELNIEPSTTTMLVKVHNTRDIKKIKKEYEKKFPYYDFSETISKKSLDKNVKQFTIPFYIMLIVVLIMASFIIFSAYKVIVLERMPVIGTFRSIGATKLSTSAILLMESILYGLIGGILGNILGIPILRHLSDSSNVFKSYGVETVVVIDSLNFLWSFILAMVLSIVSSLLPIIHSSKVSLKNIILGEFSEGTKFKSNYLILGVLLLVWPYIYISKYKWSGNFILSISAAFSIFFSMVFIIPYVMRMVLYILKEIYRLVFQNEGVLALYNVGKSKVLINNTILLCSTLAAVISIYISSSNVNDLIVNAYRNMDYNFKIQGYKDNDIIKELTKKSYIGLFSEEISLKEVELANKDFTIKELLGIEENKFLRFYKNVEIYDYKGTPKKKILEKLHNKKSLIVSDVLEKKENLKIGDNLTLKLHDKYESYKIIGFAKSEIISNGGIVLGDLSSIKNHAGRKVGSSIFVKSLKNYDGLDNKFREDVENYNIVLTNKEDDLKVSKEANGGLMKSLESFSLMSLVIGSLGIMNNLMVSFIYRKRELAVLASIGMSKLKRMKMLIIEAFTIGVIGAILGVLEGVYISSFVEEITYSLNSYISVTVPVKLVTLLGILGFILVIIASLVPIFKSSKISIVEEIKYE</sequence>
<dbReference type="Proteomes" id="UP000308489">
    <property type="component" value="Chromosome 1"/>
</dbReference>
<keyword evidence="10" id="KW-1185">Reference proteome</keyword>
<name>A0A4U9RBU8_HATHI</name>
<feature type="transmembrane region" description="Helical" evidence="7">
    <location>
        <begin position="302"/>
        <end position="327"/>
    </location>
</feature>
<evidence type="ECO:0000256" key="3">
    <source>
        <dbReference type="ARBA" id="ARBA00022475"/>
    </source>
</evidence>
<feature type="transmembrane region" description="Helical" evidence="7">
    <location>
        <begin position="353"/>
        <end position="373"/>
    </location>
</feature>
<comment type="similarity">
    <text evidence="2">Belongs to the ABC-4 integral membrane protein family. LolC/E subfamily.</text>
</comment>
<comment type="subcellular location">
    <subcellularLocation>
        <location evidence="1">Cell membrane</location>
        <topology evidence="1">Multi-pass membrane protein</topology>
    </subcellularLocation>
</comment>
<evidence type="ECO:0000313" key="9">
    <source>
        <dbReference type="EMBL" id="VTQ89205.1"/>
    </source>
</evidence>
<dbReference type="Pfam" id="PF02687">
    <property type="entry name" value="FtsX"/>
    <property type="match status" value="2"/>
</dbReference>
<feature type="domain" description="ABC3 transporter permease C-terminal" evidence="8">
    <location>
        <begin position="259"/>
        <end position="379"/>
    </location>
</feature>
<evidence type="ECO:0000256" key="6">
    <source>
        <dbReference type="ARBA" id="ARBA00023136"/>
    </source>
</evidence>
<feature type="transmembrane region" description="Helical" evidence="7">
    <location>
        <begin position="20"/>
        <end position="39"/>
    </location>
</feature>
<organism evidence="9 10">
    <name type="scientific">Hathewaya histolytica</name>
    <name type="common">Clostridium histolyticum</name>
    <dbReference type="NCBI Taxonomy" id="1498"/>
    <lineage>
        <taxon>Bacteria</taxon>
        <taxon>Bacillati</taxon>
        <taxon>Bacillota</taxon>
        <taxon>Clostridia</taxon>
        <taxon>Eubacteriales</taxon>
        <taxon>Clostridiaceae</taxon>
        <taxon>Hathewaya</taxon>
    </lineage>
</organism>
<keyword evidence="6 7" id="KW-0472">Membrane</keyword>
<dbReference type="InterPro" id="IPR003838">
    <property type="entry name" value="ABC3_permease_C"/>
</dbReference>
<dbReference type="EMBL" id="LR590481">
    <property type="protein sequence ID" value="VTQ89205.1"/>
    <property type="molecule type" value="Genomic_DNA"/>
</dbReference>
<dbReference type="InterPro" id="IPR051447">
    <property type="entry name" value="Lipoprotein-release_system"/>
</dbReference>
<dbReference type="OrthoDB" id="1711021at2"/>
<keyword evidence="3" id="KW-1003">Cell membrane</keyword>
<gene>
    <name evidence="9" type="primary">macB_7</name>
    <name evidence="9" type="ORF">NCTC503_01355</name>
</gene>
<feature type="transmembrane region" description="Helical" evidence="7">
    <location>
        <begin position="801"/>
        <end position="822"/>
    </location>
</feature>